<evidence type="ECO:0000313" key="8">
    <source>
        <dbReference type="EMBL" id="CAN72135.1"/>
    </source>
</evidence>
<evidence type="ECO:0000256" key="1">
    <source>
        <dbReference type="ARBA" id="ARBA00022679"/>
    </source>
</evidence>
<dbReference type="PANTHER" id="PTHR37984">
    <property type="entry name" value="PROTEIN CBG26694"/>
    <property type="match status" value="1"/>
</dbReference>
<dbReference type="CDD" id="cd09274">
    <property type="entry name" value="RNase_HI_RT_Ty3"/>
    <property type="match status" value="1"/>
</dbReference>
<dbReference type="SUPFAM" id="SSF56672">
    <property type="entry name" value="DNA/RNA polymerases"/>
    <property type="match status" value="1"/>
</dbReference>
<dbReference type="SUPFAM" id="SSF53098">
    <property type="entry name" value="Ribonuclease H-like"/>
    <property type="match status" value="1"/>
</dbReference>
<dbReference type="InterPro" id="IPR043128">
    <property type="entry name" value="Rev_trsase/Diguanyl_cyclase"/>
</dbReference>
<evidence type="ECO:0000256" key="5">
    <source>
        <dbReference type="ARBA" id="ARBA00022801"/>
    </source>
</evidence>
<dbReference type="InterPro" id="IPR012337">
    <property type="entry name" value="RNaseH-like_sf"/>
</dbReference>
<dbReference type="InterPro" id="IPR000477">
    <property type="entry name" value="RT_dom"/>
</dbReference>
<dbReference type="CDD" id="cd01647">
    <property type="entry name" value="RT_LTR"/>
    <property type="match status" value="1"/>
</dbReference>
<dbReference type="GO" id="GO:0016787">
    <property type="term" value="F:hydrolase activity"/>
    <property type="evidence" value="ECO:0007669"/>
    <property type="project" value="UniProtKB-KW"/>
</dbReference>
<dbReference type="EMBL" id="AM451778">
    <property type="protein sequence ID" value="CAN72135.1"/>
    <property type="molecule type" value="Genomic_DNA"/>
</dbReference>
<dbReference type="InterPro" id="IPR050951">
    <property type="entry name" value="Retrovirus_Pol_polyprotein"/>
</dbReference>
<dbReference type="AlphaFoldDB" id="A5B9Y2"/>
<dbReference type="Gene3D" id="3.10.10.10">
    <property type="entry name" value="HIV Type 1 Reverse Transcriptase, subunit A, domain 1"/>
    <property type="match status" value="1"/>
</dbReference>
<evidence type="ECO:0000256" key="6">
    <source>
        <dbReference type="ARBA" id="ARBA00022918"/>
    </source>
</evidence>
<keyword evidence="3" id="KW-0540">Nuclease</keyword>
<sequence>MKPQEHEELQRQVEELLQKGYISESMSPCAVPTLLTPKKDGTWRMCIDSQAINRKTIKYRYPIPRLDDMLDMLHGAKIFSKIDLKSGYHQIRIREGDEWKTAFNGLYEWTVMLFGLSNAPSTFMRLMNQILKPFIGKFVPSKESHLQHLKGVFEKCRFFTDSLLFLGYIVSAEGIKVDDSKVKAIRSWPMPKTVGEVRSFHGLASFYRRFIKNFSTIIAPITDCMKKGRFQWSEQAEESFQKIKEMLSSAPVLVLPDLKRSLNEKLNDTRSKYTTYDKEFYAIIQPLKHWEHYLIHQEFILHTDHEALKHLNSQQKLSKRHAHWVSYLQRFTFVIKHKIVLMGSRESICCMMASYSRNQLCIPDCPSKEKIIQDMHGGGLGGHFGQDKTYAMIEQKFFWPKMRRDIYKFVKRCQTCQESKGKVQNTGLYTPLPVPTAPWEDVSMDFVVGLPRNFQKMAHFICCKKTMDASNIANLYFREVVRLHGVPKSITSDQDSKFLSPFWRTLWKKFGTKLQYSTSYHPQMDGQTEVVNRSLGDLLRCLVGENPKQWEAVVAQAEFAYNYSKNLTTGKSPFEVVYGSSQCIFMI</sequence>
<dbReference type="InterPro" id="IPR043502">
    <property type="entry name" value="DNA/RNA_pol_sf"/>
</dbReference>
<evidence type="ECO:0000256" key="4">
    <source>
        <dbReference type="ARBA" id="ARBA00022759"/>
    </source>
</evidence>
<dbReference type="InterPro" id="IPR001584">
    <property type="entry name" value="Integrase_cat-core"/>
</dbReference>
<dbReference type="PROSITE" id="PS50994">
    <property type="entry name" value="INTEGRASE"/>
    <property type="match status" value="1"/>
</dbReference>
<dbReference type="GO" id="GO:0004519">
    <property type="term" value="F:endonuclease activity"/>
    <property type="evidence" value="ECO:0007669"/>
    <property type="project" value="UniProtKB-KW"/>
</dbReference>
<dbReference type="Pfam" id="PF00078">
    <property type="entry name" value="RVT_1"/>
    <property type="match status" value="1"/>
</dbReference>
<gene>
    <name evidence="8" type="ORF">VITISV_017100</name>
</gene>
<dbReference type="FunFam" id="3.30.70.270:FF:000020">
    <property type="entry name" value="Transposon Tf2-6 polyprotein-like Protein"/>
    <property type="match status" value="1"/>
</dbReference>
<dbReference type="GO" id="GO:0015074">
    <property type="term" value="P:DNA integration"/>
    <property type="evidence" value="ECO:0007669"/>
    <property type="project" value="InterPro"/>
</dbReference>
<dbReference type="Gene3D" id="3.30.420.10">
    <property type="entry name" value="Ribonuclease H-like superfamily/Ribonuclease H"/>
    <property type="match status" value="1"/>
</dbReference>
<dbReference type="GO" id="GO:0003964">
    <property type="term" value="F:RNA-directed DNA polymerase activity"/>
    <property type="evidence" value="ECO:0007669"/>
    <property type="project" value="UniProtKB-KW"/>
</dbReference>
<dbReference type="InterPro" id="IPR041373">
    <property type="entry name" value="RT_RNaseH"/>
</dbReference>
<protein>
    <recommendedName>
        <fullName evidence="7">Integrase catalytic domain-containing protein</fullName>
    </recommendedName>
</protein>
<keyword evidence="5" id="KW-0378">Hydrolase</keyword>
<name>A5B9Y2_VITVI</name>
<dbReference type="FunFam" id="1.10.340.70:FF:000001">
    <property type="entry name" value="Retrovirus-related Pol polyprotein from transposon gypsy-like Protein"/>
    <property type="match status" value="1"/>
</dbReference>
<keyword evidence="1" id="KW-0808">Transferase</keyword>
<accession>A5B9Y2</accession>
<keyword evidence="6" id="KW-0695">RNA-directed DNA polymerase</keyword>
<evidence type="ECO:0000256" key="3">
    <source>
        <dbReference type="ARBA" id="ARBA00022722"/>
    </source>
</evidence>
<evidence type="ECO:0000256" key="2">
    <source>
        <dbReference type="ARBA" id="ARBA00022695"/>
    </source>
</evidence>
<organism evidence="8">
    <name type="scientific">Vitis vinifera</name>
    <name type="common">Grape</name>
    <dbReference type="NCBI Taxonomy" id="29760"/>
    <lineage>
        <taxon>Eukaryota</taxon>
        <taxon>Viridiplantae</taxon>
        <taxon>Streptophyta</taxon>
        <taxon>Embryophyta</taxon>
        <taxon>Tracheophyta</taxon>
        <taxon>Spermatophyta</taxon>
        <taxon>Magnoliopsida</taxon>
        <taxon>eudicotyledons</taxon>
        <taxon>Gunneridae</taxon>
        <taxon>Pentapetalae</taxon>
        <taxon>rosids</taxon>
        <taxon>Vitales</taxon>
        <taxon>Vitaceae</taxon>
        <taxon>Viteae</taxon>
        <taxon>Vitis</taxon>
    </lineage>
</organism>
<feature type="domain" description="Integrase catalytic" evidence="7">
    <location>
        <begin position="465"/>
        <end position="581"/>
    </location>
</feature>
<keyword evidence="4" id="KW-0255">Endonuclease</keyword>
<dbReference type="InterPro" id="IPR036397">
    <property type="entry name" value="RNaseH_sf"/>
</dbReference>
<dbReference type="Gene3D" id="3.30.70.270">
    <property type="match status" value="2"/>
</dbReference>
<dbReference type="InterPro" id="IPR041588">
    <property type="entry name" value="Integrase_H2C2"/>
</dbReference>
<dbReference type="Pfam" id="PF17921">
    <property type="entry name" value="Integrase_H2C2"/>
    <property type="match status" value="1"/>
</dbReference>
<dbReference type="Pfam" id="PF17917">
    <property type="entry name" value="RT_RNaseH"/>
    <property type="match status" value="1"/>
</dbReference>
<evidence type="ECO:0000259" key="7">
    <source>
        <dbReference type="PROSITE" id="PS50994"/>
    </source>
</evidence>
<proteinExistence type="predicted"/>
<dbReference type="PANTHER" id="PTHR37984:SF5">
    <property type="entry name" value="PROTEIN NYNRIN-LIKE"/>
    <property type="match status" value="1"/>
</dbReference>
<dbReference type="Gene3D" id="1.10.340.70">
    <property type="match status" value="1"/>
</dbReference>
<keyword evidence="2" id="KW-0548">Nucleotidyltransferase</keyword>
<reference evidence="8" key="1">
    <citation type="journal article" date="2007" name="PLoS ONE">
        <title>The first genome sequence of an elite grapevine cultivar (Pinot noir Vitis vinifera L.): coping with a highly heterozygous genome.</title>
        <authorList>
            <person name="Velasco R."/>
            <person name="Zharkikh A."/>
            <person name="Troggio M."/>
            <person name="Cartwright D.A."/>
            <person name="Cestaro A."/>
            <person name="Pruss D."/>
            <person name="Pindo M."/>
            <person name="FitzGerald L.M."/>
            <person name="Vezzulli S."/>
            <person name="Reid J."/>
            <person name="Malacarne G."/>
            <person name="Iliev D."/>
            <person name="Coppola G."/>
            <person name="Wardell B."/>
            <person name="Micheletti D."/>
            <person name="Macalma T."/>
            <person name="Facci M."/>
            <person name="Mitchell J.T."/>
            <person name="Perazzolli M."/>
            <person name="Eldredge G."/>
            <person name="Gatto P."/>
            <person name="Oyzerski R."/>
            <person name="Moretto M."/>
            <person name="Gutin N."/>
            <person name="Stefanini M."/>
            <person name="Chen Y."/>
            <person name="Segala C."/>
            <person name="Davenport C."/>
            <person name="Dematte L."/>
            <person name="Mraz A."/>
            <person name="Battilana J."/>
            <person name="Stormo K."/>
            <person name="Costa F."/>
            <person name="Tao Q."/>
            <person name="Si-Ammour A."/>
            <person name="Harkins T."/>
            <person name="Lackey A."/>
            <person name="Perbost C."/>
            <person name="Taillon B."/>
            <person name="Stella A."/>
            <person name="Solovyev V."/>
            <person name="Fawcett J.A."/>
            <person name="Sterck L."/>
            <person name="Vandepoele K."/>
            <person name="Grando S.M."/>
            <person name="Toppo S."/>
            <person name="Moser C."/>
            <person name="Lanchbury J."/>
            <person name="Bogden R."/>
            <person name="Skolnick M."/>
            <person name="Sgaramella V."/>
            <person name="Bhatnagar S.K."/>
            <person name="Fontana P."/>
            <person name="Gutin A."/>
            <person name="Van de Peer Y."/>
            <person name="Salamini F."/>
            <person name="Viola R."/>
        </authorList>
    </citation>
    <scope>NUCLEOTIDE SEQUENCE</scope>
</reference>
<dbReference type="GO" id="GO:0003676">
    <property type="term" value="F:nucleic acid binding"/>
    <property type="evidence" value="ECO:0007669"/>
    <property type="project" value="InterPro"/>
</dbReference>